<organism evidence="1 2">
    <name type="scientific">Polarella glacialis</name>
    <name type="common">Dinoflagellate</name>
    <dbReference type="NCBI Taxonomy" id="89957"/>
    <lineage>
        <taxon>Eukaryota</taxon>
        <taxon>Sar</taxon>
        <taxon>Alveolata</taxon>
        <taxon>Dinophyceae</taxon>
        <taxon>Suessiales</taxon>
        <taxon>Suessiaceae</taxon>
        <taxon>Polarella</taxon>
    </lineage>
</organism>
<sequence length="58" mass="6485">ACLLTVRRWTFPSFTLLQGRRATSLAPGSARCGESYAFEGLLIRRSVEVGTWVPLWPC</sequence>
<gene>
    <name evidence="1" type="ORF">PGLA1383_LOCUS31525</name>
</gene>
<keyword evidence="2" id="KW-1185">Reference proteome</keyword>
<comment type="caution">
    <text evidence="1">The sequence shown here is derived from an EMBL/GenBank/DDBJ whole genome shotgun (WGS) entry which is preliminary data.</text>
</comment>
<dbReference type="AlphaFoldDB" id="A0A813FK20"/>
<name>A0A813FK20_POLGL</name>
<accession>A0A813FK20</accession>
<dbReference type="Proteomes" id="UP000654075">
    <property type="component" value="Unassembled WGS sequence"/>
</dbReference>
<protein>
    <submittedName>
        <fullName evidence="1">Uncharacterized protein</fullName>
    </submittedName>
</protein>
<evidence type="ECO:0000313" key="1">
    <source>
        <dbReference type="EMBL" id="CAE8613782.1"/>
    </source>
</evidence>
<proteinExistence type="predicted"/>
<feature type="non-terminal residue" evidence="1">
    <location>
        <position position="1"/>
    </location>
</feature>
<evidence type="ECO:0000313" key="2">
    <source>
        <dbReference type="Proteomes" id="UP000654075"/>
    </source>
</evidence>
<dbReference type="EMBL" id="CAJNNV010025308">
    <property type="protein sequence ID" value="CAE8613782.1"/>
    <property type="molecule type" value="Genomic_DNA"/>
</dbReference>
<reference evidence="1" key="1">
    <citation type="submission" date="2021-02" db="EMBL/GenBank/DDBJ databases">
        <authorList>
            <person name="Dougan E. K."/>
            <person name="Rhodes N."/>
            <person name="Thang M."/>
            <person name="Chan C."/>
        </authorList>
    </citation>
    <scope>NUCLEOTIDE SEQUENCE</scope>
</reference>